<comment type="caution">
    <text evidence="1">The sequence shown here is derived from an EMBL/GenBank/DDBJ whole genome shotgun (WGS) entry which is preliminary data.</text>
</comment>
<dbReference type="RefSeq" id="WP_059435370.1">
    <property type="nucleotide sequence ID" value="NZ_FAVB01000005.1"/>
</dbReference>
<organism evidence="1 2">
    <name type="scientific">Campylobacter hyointestinalis subsp. hyointestinalis</name>
    <dbReference type="NCBI Taxonomy" id="91352"/>
    <lineage>
        <taxon>Bacteria</taxon>
        <taxon>Pseudomonadati</taxon>
        <taxon>Campylobacterota</taxon>
        <taxon>Epsilonproteobacteria</taxon>
        <taxon>Campylobacterales</taxon>
        <taxon>Campylobacteraceae</taxon>
        <taxon>Campylobacter</taxon>
    </lineage>
</organism>
<keyword evidence="2" id="KW-1185">Reference proteome</keyword>
<evidence type="ECO:0000313" key="1">
    <source>
        <dbReference type="EMBL" id="CUU87898.1"/>
    </source>
</evidence>
<dbReference type="EMBL" id="FAVB01000005">
    <property type="protein sequence ID" value="CUU87898.1"/>
    <property type="molecule type" value="Genomic_DNA"/>
</dbReference>
<dbReference type="Proteomes" id="UP000052237">
    <property type="component" value="Unassembled WGS sequence"/>
</dbReference>
<accession>A0A0S4SQX2</accession>
<sequence length="85" mass="10033">MYQYRTDDRIPYVSVQGGKGWWYMFNDGQMHYGYRLKNFSSKNVFVVNEYTKVETKLSSNQTFSLGGYLYGNPVPDNFKFNLCVE</sequence>
<evidence type="ECO:0000313" key="2">
    <source>
        <dbReference type="Proteomes" id="UP000052237"/>
    </source>
</evidence>
<protein>
    <submittedName>
        <fullName evidence="1">Uncharacterized protein</fullName>
    </submittedName>
</protein>
<reference evidence="1 2" key="1">
    <citation type="submission" date="2015-11" db="EMBL/GenBank/DDBJ databases">
        <authorList>
            <consortium name="Pathogen Informatics"/>
        </authorList>
    </citation>
    <scope>NUCLEOTIDE SEQUENCE [LARGE SCALE GENOMIC DNA]</scope>
    <source>
        <strain evidence="1 2">006A-0059</strain>
    </source>
</reference>
<dbReference type="AlphaFoldDB" id="A0A0S4SQX2"/>
<name>A0A0S4SQX2_CAMHY</name>
<gene>
    <name evidence="1" type="ORF">ERS686654_01821</name>
</gene>
<proteinExistence type="predicted"/>